<evidence type="ECO:0000313" key="2">
    <source>
        <dbReference type="EMBL" id="BBP45909.1"/>
    </source>
</evidence>
<protein>
    <recommendedName>
        <fullName evidence="1">PAS domain-containing protein</fullName>
    </recommendedName>
</protein>
<organism evidence="2 3">
    <name type="scientific">Thiosulfatimonas sediminis</name>
    <dbReference type="NCBI Taxonomy" id="2675054"/>
    <lineage>
        <taxon>Bacteria</taxon>
        <taxon>Pseudomonadati</taxon>
        <taxon>Pseudomonadota</taxon>
        <taxon>Gammaproteobacteria</taxon>
        <taxon>Thiotrichales</taxon>
        <taxon>Piscirickettsiaceae</taxon>
        <taxon>Thiosulfatimonas</taxon>
    </lineage>
</organism>
<dbReference type="Pfam" id="PF00989">
    <property type="entry name" value="PAS"/>
    <property type="match status" value="1"/>
</dbReference>
<evidence type="ECO:0000313" key="3">
    <source>
        <dbReference type="Proteomes" id="UP000501726"/>
    </source>
</evidence>
<dbReference type="InterPro" id="IPR000014">
    <property type="entry name" value="PAS"/>
</dbReference>
<dbReference type="InterPro" id="IPR013767">
    <property type="entry name" value="PAS_fold"/>
</dbReference>
<dbReference type="Gene3D" id="3.30.450.20">
    <property type="entry name" value="PAS domain"/>
    <property type="match status" value="1"/>
</dbReference>
<sequence>MYVHLLNLMRDPAFLHDDEYHIIFANRAYLALTSSLLEEVVGKPYYTIFPKRDAPLQSCREAIKEEGAEEHTETS</sequence>
<dbReference type="RefSeq" id="WP_279585859.1">
    <property type="nucleotide sequence ID" value="NZ_AP021889.1"/>
</dbReference>
<dbReference type="KEGG" id="tse:THMIRHAS_12820"/>
<dbReference type="GO" id="GO:0006355">
    <property type="term" value="P:regulation of DNA-templated transcription"/>
    <property type="evidence" value="ECO:0007669"/>
    <property type="project" value="InterPro"/>
</dbReference>
<feature type="domain" description="PAS" evidence="1">
    <location>
        <begin position="1"/>
        <end position="68"/>
    </location>
</feature>
<accession>A0A6F8PUW9</accession>
<dbReference type="SUPFAM" id="SSF55785">
    <property type="entry name" value="PYP-like sensor domain (PAS domain)"/>
    <property type="match status" value="1"/>
</dbReference>
<keyword evidence="3" id="KW-1185">Reference proteome</keyword>
<evidence type="ECO:0000259" key="1">
    <source>
        <dbReference type="SMART" id="SM00091"/>
    </source>
</evidence>
<proteinExistence type="predicted"/>
<dbReference type="AlphaFoldDB" id="A0A6F8PUW9"/>
<gene>
    <name evidence="2" type="ORF">THMIRHAS_12820</name>
</gene>
<dbReference type="SMART" id="SM00091">
    <property type="entry name" value="PAS"/>
    <property type="match status" value="1"/>
</dbReference>
<dbReference type="EMBL" id="AP021889">
    <property type="protein sequence ID" value="BBP45909.1"/>
    <property type="molecule type" value="Genomic_DNA"/>
</dbReference>
<name>A0A6F8PUW9_9GAMM</name>
<dbReference type="InterPro" id="IPR035965">
    <property type="entry name" value="PAS-like_dom_sf"/>
</dbReference>
<dbReference type="CDD" id="cd00130">
    <property type="entry name" value="PAS"/>
    <property type="match status" value="1"/>
</dbReference>
<dbReference type="Proteomes" id="UP000501726">
    <property type="component" value="Chromosome"/>
</dbReference>
<reference evidence="3" key="1">
    <citation type="submission" date="2019-11" db="EMBL/GenBank/DDBJ databases">
        <title>Isolation and characterization of two novel species in the genus Thiomicrorhabdus.</title>
        <authorList>
            <person name="Mochizuki J."/>
            <person name="Kojima H."/>
            <person name="Fukui M."/>
        </authorList>
    </citation>
    <scope>NUCLEOTIDE SEQUENCE [LARGE SCALE GENOMIC DNA]</scope>
    <source>
        <strain evidence="3">aks77</strain>
    </source>
</reference>